<evidence type="ECO:0000256" key="2">
    <source>
        <dbReference type="ARBA" id="ARBA00022475"/>
    </source>
</evidence>
<evidence type="ECO:0000256" key="9">
    <source>
        <dbReference type="ARBA" id="ARBA00023224"/>
    </source>
</evidence>
<evidence type="ECO:0000256" key="4">
    <source>
        <dbReference type="ARBA" id="ARBA00022692"/>
    </source>
</evidence>
<protein>
    <submittedName>
        <fullName evidence="12">Uncharacterized protein LOC108557911</fullName>
    </submittedName>
</protein>
<dbReference type="GeneID" id="108557911"/>
<evidence type="ECO:0000256" key="8">
    <source>
        <dbReference type="ARBA" id="ARBA00023170"/>
    </source>
</evidence>
<reference evidence="12" key="1">
    <citation type="submission" date="2025-08" db="UniProtKB">
        <authorList>
            <consortium name="RefSeq"/>
        </authorList>
    </citation>
    <scope>IDENTIFICATION</scope>
    <source>
        <tissue evidence="12">Whole Larva</tissue>
    </source>
</reference>
<dbReference type="PANTHER" id="PTHR21137">
    <property type="entry name" value="ODORANT RECEPTOR"/>
    <property type="match status" value="1"/>
</dbReference>
<evidence type="ECO:0000256" key="1">
    <source>
        <dbReference type="ARBA" id="ARBA00004651"/>
    </source>
</evidence>
<dbReference type="Proteomes" id="UP000695000">
    <property type="component" value="Unplaced"/>
</dbReference>
<keyword evidence="7 10" id="KW-0472">Membrane</keyword>
<keyword evidence="8" id="KW-0675">Receptor</keyword>
<accession>A0ABM1M6B3</accession>
<evidence type="ECO:0000313" key="12">
    <source>
        <dbReference type="RefSeq" id="XP_017770113.1"/>
    </source>
</evidence>
<keyword evidence="5" id="KW-0552">Olfaction</keyword>
<keyword evidence="9" id="KW-0807">Transducer</keyword>
<evidence type="ECO:0000313" key="11">
    <source>
        <dbReference type="Proteomes" id="UP000695000"/>
    </source>
</evidence>
<keyword evidence="4 10" id="KW-0812">Transmembrane</keyword>
<comment type="subcellular location">
    <subcellularLocation>
        <location evidence="1">Cell membrane</location>
        <topology evidence="1">Multi-pass membrane protein</topology>
    </subcellularLocation>
</comment>
<evidence type="ECO:0000256" key="5">
    <source>
        <dbReference type="ARBA" id="ARBA00022725"/>
    </source>
</evidence>
<dbReference type="RefSeq" id="XP_017770113.1">
    <property type="nucleotide sequence ID" value="XM_017914624.1"/>
</dbReference>
<feature type="transmembrane region" description="Helical" evidence="10">
    <location>
        <begin position="137"/>
        <end position="158"/>
    </location>
</feature>
<sequence>MIFYNVNVVGSVWHLIYTFSKETVNYLEIADDLSIIIAILSVMCVLSSYVVKFEDMKELRLEMGNFTVYDKPKDVEQLNAKLDFFSKLFMIWLFGSCLYLWILLTFENCEDGSIDICGFLVGVYLPLDIFSSPYRELYLAFQCYTCYGCTLTAFYVSYSLLGMCSFMKNRVDYLIVMLKTIATIESRSKETIDYLEIADDLSIIISVLSVMCVFAAYMGKFDELKELRQEMGNFTVYDKPKDIEKLDAKLNYKVKFVPIIHLSGWFVALGMNCIFGQQLIDSVLLIKQSVY</sequence>
<dbReference type="PANTHER" id="PTHR21137:SF35">
    <property type="entry name" value="ODORANT RECEPTOR 19A-RELATED"/>
    <property type="match status" value="1"/>
</dbReference>
<keyword evidence="6 10" id="KW-1133">Transmembrane helix</keyword>
<feature type="transmembrane region" description="Helical" evidence="10">
    <location>
        <begin position="88"/>
        <end position="106"/>
    </location>
</feature>
<feature type="transmembrane region" description="Helical" evidence="10">
    <location>
        <begin position="33"/>
        <end position="51"/>
    </location>
</feature>
<proteinExistence type="predicted"/>
<dbReference type="InterPro" id="IPR004117">
    <property type="entry name" value="7tm6_olfct_rcpt"/>
</dbReference>
<keyword evidence="2" id="KW-1003">Cell membrane</keyword>
<evidence type="ECO:0000256" key="3">
    <source>
        <dbReference type="ARBA" id="ARBA00022606"/>
    </source>
</evidence>
<organism evidence="11 12">
    <name type="scientific">Nicrophorus vespilloides</name>
    <name type="common">Boreal carrion beetle</name>
    <dbReference type="NCBI Taxonomy" id="110193"/>
    <lineage>
        <taxon>Eukaryota</taxon>
        <taxon>Metazoa</taxon>
        <taxon>Ecdysozoa</taxon>
        <taxon>Arthropoda</taxon>
        <taxon>Hexapoda</taxon>
        <taxon>Insecta</taxon>
        <taxon>Pterygota</taxon>
        <taxon>Neoptera</taxon>
        <taxon>Endopterygota</taxon>
        <taxon>Coleoptera</taxon>
        <taxon>Polyphaga</taxon>
        <taxon>Staphyliniformia</taxon>
        <taxon>Silphidae</taxon>
        <taxon>Nicrophorinae</taxon>
        <taxon>Nicrophorus</taxon>
    </lineage>
</organism>
<name>A0ABM1M6B3_NICVS</name>
<evidence type="ECO:0000256" key="10">
    <source>
        <dbReference type="SAM" id="Phobius"/>
    </source>
</evidence>
<feature type="transmembrane region" description="Helical" evidence="10">
    <location>
        <begin position="201"/>
        <end position="219"/>
    </location>
</feature>
<evidence type="ECO:0000256" key="7">
    <source>
        <dbReference type="ARBA" id="ARBA00023136"/>
    </source>
</evidence>
<keyword evidence="3" id="KW-0716">Sensory transduction</keyword>
<keyword evidence="11" id="KW-1185">Reference proteome</keyword>
<evidence type="ECO:0000256" key="6">
    <source>
        <dbReference type="ARBA" id="ARBA00022989"/>
    </source>
</evidence>
<gene>
    <name evidence="12" type="primary">LOC108557911</name>
</gene>